<feature type="domain" description="PaaD zinc beta ribbon" evidence="2">
    <location>
        <begin position="124"/>
        <end position="164"/>
    </location>
</feature>
<dbReference type="NCBIfam" id="TIGR02159">
    <property type="entry name" value="PA_CoA_Oxy4"/>
    <property type="match status" value="1"/>
</dbReference>
<dbReference type="SUPFAM" id="SSF117916">
    <property type="entry name" value="Fe-S cluster assembly (FSCA) domain-like"/>
    <property type="match status" value="1"/>
</dbReference>
<sequence>MVAETVTDTDHIPDDLRRALQEVKDPEIPAISVLELGIINRVESEKGRVRVEITPTFVGCPALDLIGEAVKKRLCRVDGVKEVEVSFVMDPPWTSDRMTPEGRRKLKEFGIAPPVEEGAGFGVHVPECPYCGAEEGEVHNLFGPTACRSIFYCKRCHQPFEGMKPV</sequence>
<accession>A0A235B436</accession>
<dbReference type="InterPro" id="IPR056572">
    <property type="entry name" value="Zn_ribbon_PaaD"/>
</dbReference>
<evidence type="ECO:0000259" key="1">
    <source>
        <dbReference type="Pfam" id="PF01883"/>
    </source>
</evidence>
<evidence type="ECO:0000259" key="2">
    <source>
        <dbReference type="Pfam" id="PF23451"/>
    </source>
</evidence>
<protein>
    <submittedName>
        <fullName evidence="3">Phenylacetate-CoA oxygenase subunit PaaJ</fullName>
    </submittedName>
</protein>
<organism evidence="3 4">
    <name type="scientific">Paludifilum halophilum</name>
    <dbReference type="NCBI Taxonomy" id="1642702"/>
    <lineage>
        <taxon>Bacteria</taxon>
        <taxon>Bacillati</taxon>
        <taxon>Bacillota</taxon>
        <taxon>Bacilli</taxon>
        <taxon>Bacillales</taxon>
        <taxon>Thermoactinomycetaceae</taxon>
        <taxon>Paludifilum</taxon>
    </lineage>
</organism>
<name>A0A235B436_9BACL</name>
<dbReference type="PANTHER" id="PTHR42831:SF3">
    <property type="entry name" value="1,2-PHENYLACETYL-COA EPOXIDASE, SUBUNIT D-RELATED"/>
    <property type="match status" value="1"/>
</dbReference>
<dbReference type="AlphaFoldDB" id="A0A235B436"/>
<dbReference type="Pfam" id="PF23451">
    <property type="entry name" value="Zn_ribbon_PaaD"/>
    <property type="match status" value="1"/>
</dbReference>
<dbReference type="InterPro" id="IPR052339">
    <property type="entry name" value="Fe-S_Maturation_MIP18"/>
</dbReference>
<evidence type="ECO:0000313" key="3">
    <source>
        <dbReference type="EMBL" id="OYD07070.1"/>
    </source>
</evidence>
<evidence type="ECO:0000313" key="4">
    <source>
        <dbReference type="Proteomes" id="UP000215459"/>
    </source>
</evidence>
<dbReference type="InterPro" id="IPR002744">
    <property type="entry name" value="MIP18-like"/>
</dbReference>
<dbReference type="Gene3D" id="3.30.300.130">
    <property type="entry name" value="Fe-S cluster assembly (FSCA)"/>
    <property type="match status" value="1"/>
</dbReference>
<feature type="domain" description="MIP18 family-like" evidence="1">
    <location>
        <begin position="14"/>
        <end position="85"/>
    </location>
</feature>
<comment type="caution">
    <text evidence="3">The sequence shown here is derived from an EMBL/GenBank/DDBJ whole genome shotgun (WGS) entry which is preliminary data.</text>
</comment>
<reference evidence="3 4" key="1">
    <citation type="submission" date="2017-07" db="EMBL/GenBank/DDBJ databases">
        <title>The genome sequence of Paludifilum halophilum highlights mechanisms for microbial adaptation to high salt environemnts.</title>
        <authorList>
            <person name="Belbahri L."/>
        </authorList>
    </citation>
    <scope>NUCLEOTIDE SEQUENCE [LARGE SCALE GENOMIC DNA]</scope>
    <source>
        <strain evidence="3 4">DSM 102817</strain>
    </source>
</reference>
<dbReference type="InterPro" id="IPR011883">
    <property type="entry name" value="PaaD-like"/>
</dbReference>
<proteinExistence type="predicted"/>
<dbReference type="InterPro" id="IPR034904">
    <property type="entry name" value="FSCA_dom_sf"/>
</dbReference>
<dbReference type="OrthoDB" id="3684942at2"/>
<gene>
    <name evidence="3" type="primary">paaJ</name>
    <name evidence="3" type="ORF">CHM34_11735</name>
</gene>
<dbReference type="PANTHER" id="PTHR42831">
    <property type="entry name" value="FE-S PROTEIN MATURATION AUXILIARY FACTOR YITW"/>
    <property type="match status" value="1"/>
</dbReference>
<dbReference type="Proteomes" id="UP000215459">
    <property type="component" value="Unassembled WGS sequence"/>
</dbReference>
<keyword evidence="4" id="KW-1185">Reference proteome</keyword>
<dbReference type="EMBL" id="NOWF01000007">
    <property type="protein sequence ID" value="OYD07070.1"/>
    <property type="molecule type" value="Genomic_DNA"/>
</dbReference>
<dbReference type="Pfam" id="PF01883">
    <property type="entry name" value="FeS_assembly_P"/>
    <property type="match status" value="1"/>
</dbReference>